<feature type="region of interest" description="Disordered" evidence="1">
    <location>
        <begin position="129"/>
        <end position="153"/>
    </location>
</feature>
<name>A0A9P6T3E6_9FUNG</name>
<evidence type="ECO:0000256" key="1">
    <source>
        <dbReference type="SAM" id="MobiDB-lite"/>
    </source>
</evidence>
<proteinExistence type="predicted"/>
<accession>A0A9P6T3E6</accession>
<sequence>MTPAPEENMIRQAWHSLEEALHLREPVPPPVPPKDEKWLIKTVNLALPQDEPDPSFWDKIVQRIAALHSHTEEEEEQDAVSISVPAEAALRQLGVQADDSEIQAKKDYFERMAVRCKEKFDQDRELPIQGTLTSLDNDEIPSSSDSSQHRHHHQLHHYFRALHHHFHPHHEAAQDGVQGRQNSHMIPKVDPKEMKAAHSIIYHSGKESVDDNDEEDRKLFGPWWGCHSKRSKDEKQLLSRQESEWEIINLPTSKKEKRKSLGEQNGSSTLDTLTTTGNKTNWWKQKPFDSKGLMTLPAKNEQTHDRKATTKRHQAIAAAAAYEAVKEYQARKVRQGKKVTHGEMKAILAGIAMAEAIKILESRHGDDDNDEDRNETVAEAGSVALKLFELLR</sequence>
<gene>
    <name evidence="2" type="ORF">BGZ80_003381</name>
</gene>
<protein>
    <submittedName>
        <fullName evidence="2">Uncharacterized protein</fullName>
    </submittedName>
</protein>
<comment type="caution">
    <text evidence="2">The sequence shown here is derived from an EMBL/GenBank/DDBJ whole genome shotgun (WGS) entry which is preliminary data.</text>
</comment>
<feature type="region of interest" description="Disordered" evidence="1">
    <location>
        <begin position="255"/>
        <end position="286"/>
    </location>
</feature>
<keyword evidence="3" id="KW-1185">Reference proteome</keyword>
<dbReference type="Proteomes" id="UP000703661">
    <property type="component" value="Unassembled WGS sequence"/>
</dbReference>
<feature type="compositionally biased region" description="Low complexity" evidence="1">
    <location>
        <begin position="266"/>
        <end position="284"/>
    </location>
</feature>
<dbReference type="Pfam" id="PF12585">
    <property type="entry name" value="DUF3759"/>
    <property type="match status" value="1"/>
</dbReference>
<evidence type="ECO:0000313" key="2">
    <source>
        <dbReference type="EMBL" id="KAG0020910.1"/>
    </source>
</evidence>
<dbReference type="InterPro" id="IPR022234">
    <property type="entry name" value="DUF3759"/>
</dbReference>
<dbReference type="AlphaFoldDB" id="A0A9P6T3E6"/>
<dbReference type="EMBL" id="JAAAID010000189">
    <property type="protein sequence ID" value="KAG0020910.1"/>
    <property type="molecule type" value="Genomic_DNA"/>
</dbReference>
<reference evidence="2" key="1">
    <citation type="journal article" date="2020" name="Fungal Divers.">
        <title>Resolving the Mortierellaceae phylogeny through synthesis of multi-gene phylogenetics and phylogenomics.</title>
        <authorList>
            <person name="Vandepol N."/>
            <person name="Liber J."/>
            <person name="Desiro A."/>
            <person name="Na H."/>
            <person name="Kennedy M."/>
            <person name="Barry K."/>
            <person name="Grigoriev I.V."/>
            <person name="Miller A.N."/>
            <person name="O'Donnell K."/>
            <person name="Stajich J.E."/>
            <person name="Bonito G."/>
        </authorList>
    </citation>
    <scope>NUCLEOTIDE SEQUENCE</scope>
    <source>
        <strain evidence="2">NRRL 2769</strain>
    </source>
</reference>
<evidence type="ECO:0000313" key="3">
    <source>
        <dbReference type="Proteomes" id="UP000703661"/>
    </source>
</evidence>
<organism evidence="2 3">
    <name type="scientific">Entomortierella chlamydospora</name>
    <dbReference type="NCBI Taxonomy" id="101097"/>
    <lineage>
        <taxon>Eukaryota</taxon>
        <taxon>Fungi</taxon>
        <taxon>Fungi incertae sedis</taxon>
        <taxon>Mucoromycota</taxon>
        <taxon>Mortierellomycotina</taxon>
        <taxon>Mortierellomycetes</taxon>
        <taxon>Mortierellales</taxon>
        <taxon>Mortierellaceae</taxon>
        <taxon>Entomortierella</taxon>
    </lineage>
</organism>